<evidence type="ECO:0000256" key="1">
    <source>
        <dbReference type="SAM" id="Phobius"/>
    </source>
</evidence>
<keyword evidence="1" id="KW-0812">Transmembrane</keyword>
<accession>A0A222ZGP3</accession>
<feature type="transmembrane region" description="Helical" evidence="1">
    <location>
        <begin position="32"/>
        <end position="48"/>
    </location>
</feature>
<dbReference type="KEGG" id="vg:40086366"/>
<dbReference type="RefSeq" id="YP_009610270.1">
    <property type="nucleotide sequence ID" value="NC_042002.1"/>
</dbReference>
<sequence length="52" mass="5488">MKRVFWLAVPAVLLVLLVSVLVHPGPGFDGRAVLALVLAVAVVLRAGRRAEA</sequence>
<gene>
    <name evidence="2" type="primary">50</name>
    <name evidence="2" type="ORF">SEA_ABIDATRO_50</name>
</gene>
<reference evidence="2 3" key="1">
    <citation type="submission" date="2017-05" db="EMBL/GenBank/DDBJ databases">
        <authorList>
            <person name="Abboud M."/>
            <person name="Acosta Y."/>
            <person name="Adams S."/>
            <person name="Aguirre J."/>
            <person name="Ahmadi O."/>
            <person name="Arena A."/>
            <person name="Bacatan J."/>
            <person name="Barua M."/>
            <person name="Basualdo M."/>
            <person name="Bidas A."/>
            <person name="Charles M."/>
            <person name="Crespo D."/>
            <person name="Dahduli S."/>
            <person name="Darwiche R."/>
            <person name="De V.F."/>
            <person name="Demetrio M."/>
            <person name="Doyles K."/>
            <person name="Elias T."/>
            <person name="Feghali T."/>
            <person name="Fleetwood D."/>
            <person name="Grant K."/>
            <person name="Grinberg M."/>
            <person name="Haddabeh W."/>
            <person name="Hamwi G."/>
            <person name="Hanf T."/>
            <person name="Hussain A."/>
            <person name="Jennis A."/>
            <person name="Kang K."/>
            <person name="Khalique A."/>
            <person name="Majkut N."/>
            <person name="Minto B."/>
            <person name="Monsen-Collar K."/>
            <person name="Mubarka N."/>
            <person name="Nasser G."/>
            <person name="Navarro C."/>
            <person name="Oleksy A."/>
            <person name="Patel N."/>
            <person name="Rana M."/>
            <person name="Sanchez D."/>
            <person name="Santrich A."/>
            <person name="Sarpong L."/>
            <person name="Sato-Balagot R."/>
            <person name="Singh R."/>
            <person name="Tiozon A."/>
            <person name="Tolentino-Uri K."/>
            <person name="Toyosi O."/>
            <person name="Vasquez K."/>
            <person name="Wright D."/>
            <person name="Zangeneh M."/>
            <person name="Stoner T.H."/>
            <person name="Garlena R.A."/>
            <person name="Russell D.A."/>
            <person name="Pope W.H."/>
            <person name="Jacobs-Sera D."/>
            <person name="Hatfull G.F."/>
        </authorList>
    </citation>
    <scope>NUCLEOTIDE SEQUENCE [LARGE SCALE GENOMIC DNA]</scope>
</reference>
<proteinExistence type="predicted"/>
<evidence type="ECO:0000313" key="3">
    <source>
        <dbReference type="Proteomes" id="UP000223767"/>
    </source>
</evidence>
<dbReference type="EMBL" id="MF140397">
    <property type="protein sequence ID" value="ASR83220.1"/>
    <property type="molecule type" value="Genomic_DNA"/>
</dbReference>
<dbReference type="GeneID" id="40086366"/>
<keyword evidence="1" id="KW-1133">Transmembrane helix</keyword>
<keyword evidence="1" id="KW-0472">Membrane</keyword>
<organism evidence="2 3">
    <name type="scientific">Arthrobacter phage Abidatro</name>
    <dbReference type="NCBI Taxonomy" id="2015853"/>
    <lineage>
        <taxon>Viruses</taxon>
        <taxon>Duplodnaviria</taxon>
        <taxon>Heunggongvirae</taxon>
        <taxon>Uroviricota</taxon>
        <taxon>Caudoviricetes</taxon>
        <taxon>Galaxyvirus</taxon>
        <taxon>Galaxyvirus abidatro</taxon>
    </lineage>
</organism>
<keyword evidence="3" id="KW-1185">Reference proteome</keyword>
<name>A0A222ZGP3_9CAUD</name>
<evidence type="ECO:0000313" key="2">
    <source>
        <dbReference type="EMBL" id="ASR83220.1"/>
    </source>
</evidence>
<dbReference type="Proteomes" id="UP000223767">
    <property type="component" value="Segment"/>
</dbReference>
<protein>
    <submittedName>
        <fullName evidence="2">Uncharacterized protein</fullName>
    </submittedName>
</protein>